<keyword evidence="2" id="KW-1185">Reference proteome</keyword>
<proteinExistence type="predicted"/>
<protein>
    <submittedName>
        <fullName evidence="1">Uncharacterized protein</fullName>
    </submittedName>
</protein>
<evidence type="ECO:0000313" key="2">
    <source>
        <dbReference type="Proteomes" id="UP000325780"/>
    </source>
</evidence>
<dbReference type="AlphaFoldDB" id="A0A5N6U5Q0"/>
<organism evidence="1 2">
    <name type="scientific">Aspergillus avenaceus</name>
    <dbReference type="NCBI Taxonomy" id="36643"/>
    <lineage>
        <taxon>Eukaryota</taxon>
        <taxon>Fungi</taxon>
        <taxon>Dikarya</taxon>
        <taxon>Ascomycota</taxon>
        <taxon>Pezizomycotina</taxon>
        <taxon>Eurotiomycetes</taxon>
        <taxon>Eurotiomycetidae</taxon>
        <taxon>Eurotiales</taxon>
        <taxon>Aspergillaceae</taxon>
        <taxon>Aspergillus</taxon>
        <taxon>Aspergillus subgen. Circumdati</taxon>
    </lineage>
</organism>
<accession>A0A5N6U5Q0</accession>
<sequence length="533" mass="58211">MDKISFEDLAKRMEGEDTTCGWDVLVSYDEDKIAQLLQRNPIQCLQNALQFNGESWSDDDDAMRNYIFNLQPQDSTLLLAKQGGQVTILAGLTGTYQRAQPATSPVKQFPSDHRLKLSVDLYNIEGTVEEQDGNSVFSPASSTAVSGTNYVTPVGAAVNTARGVCLCFKDADPAIEKVTLTARLDPSVEVALQDGLRKYFAATDFKHFLAGIANDTRSDDAIVLKPESFCFSVVPRDEHRGKPGTLHLWVNVKGGCNNARQQSGQTTLAFHPDGTAASAIPQGCSASVIFSHDAMANLFFKPNFSKAFDDIKVTSTKGKAGMTLTGGMKSVEVSIGRFTSNAGSNFSWYDGVYFTGNSPRTDITVQSGPVAGRKDAVHVQYTSDPQYVTWGSTNTANSMLVSGPKGNGNLTFAWGSRGTWSTEDSRNTNLLQLQFKHDAEWHITAKSKEGRTILLPCWETTANTDFVPQQYEKDIPAPQVDLKMKALDYFLTTNLLFPGRQMFRAHPVTGTDGDVKGLAIPRDFILTGDIVMD</sequence>
<name>A0A5N6U5Q0_ASPAV</name>
<dbReference type="OrthoDB" id="5083627at2759"/>
<reference evidence="1 2" key="1">
    <citation type="submission" date="2019-04" db="EMBL/GenBank/DDBJ databases">
        <title>Friends and foes A comparative genomics study of 23 Aspergillus species from section Flavi.</title>
        <authorList>
            <consortium name="DOE Joint Genome Institute"/>
            <person name="Kjaerbolling I."/>
            <person name="Vesth T."/>
            <person name="Frisvad J.C."/>
            <person name="Nybo J.L."/>
            <person name="Theobald S."/>
            <person name="Kildgaard S."/>
            <person name="Isbrandt T."/>
            <person name="Kuo A."/>
            <person name="Sato A."/>
            <person name="Lyhne E.K."/>
            <person name="Kogle M.E."/>
            <person name="Wiebenga A."/>
            <person name="Kun R.S."/>
            <person name="Lubbers R.J."/>
            <person name="Makela M.R."/>
            <person name="Barry K."/>
            <person name="Chovatia M."/>
            <person name="Clum A."/>
            <person name="Daum C."/>
            <person name="Haridas S."/>
            <person name="He G."/>
            <person name="LaButti K."/>
            <person name="Lipzen A."/>
            <person name="Mondo S."/>
            <person name="Riley R."/>
            <person name="Salamov A."/>
            <person name="Simmons B.A."/>
            <person name="Magnuson J.K."/>
            <person name="Henrissat B."/>
            <person name="Mortensen U.H."/>
            <person name="Larsen T.O."/>
            <person name="Devries R.P."/>
            <person name="Grigoriev I.V."/>
            <person name="Machida M."/>
            <person name="Baker S.E."/>
            <person name="Andersen M.R."/>
        </authorList>
    </citation>
    <scope>NUCLEOTIDE SEQUENCE [LARGE SCALE GENOMIC DNA]</scope>
    <source>
        <strain evidence="1 2">IBT 18842</strain>
    </source>
</reference>
<evidence type="ECO:0000313" key="1">
    <source>
        <dbReference type="EMBL" id="KAE8153965.1"/>
    </source>
</evidence>
<dbReference type="EMBL" id="ML742033">
    <property type="protein sequence ID" value="KAE8153965.1"/>
    <property type="molecule type" value="Genomic_DNA"/>
</dbReference>
<dbReference type="Proteomes" id="UP000325780">
    <property type="component" value="Unassembled WGS sequence"/>
</dbReference>
<gene>
    <name evidence="1" type="ORF">BDV25DRAFT_136335</name>
</gene>